<gene>
    <name evidence="2" type="ORF">ENQ87_09645</name>
</gene>
<dbReference type="PANTHER" id="PTHR34203">
    <property type="entry name" value="METHYLTRANSFERASE, FKBM FAMILY PROTEIN"/>
    <property type="match status" value="1"/>
</dbReference>
<dbReference type="NCBIfam" id="TIGR01444">
    <property type="entry name" value="fkbM_fam"/>
    <property type="match status" value="1"/>
</dbReference>
<evidence type="ECO:0000313" key="2">
    <source>
        <dbReference type="EMBL" id="HEN42623.1"/>
    </source>
</evidence>
<dbReference type="SUPFAM" id="SSF53335">
    <property type="entry name" value="S-adenosyl-L-methionine-dependent methyltransferases"/>
    <property type="match status" value="1"/>
</dbReference>
<organism evidence="2">
    <name type="scientific">Geobacter metallireducens</name>
    <dbReference type="NCBI Taxonomy" id="28232"/>
    <lineage>
        <taxon>Bacteria</taxon>
        <taxon>Pseudomonadati</taxon>
        <taxon>Thermodesulfobacteriota</taxon>
        <taxon>Desulfuromonadia</taxon>
        <taxon>Geobacterales</taxon>
        <taxon>Geobacteraceae</taxon>
        <taxon>Geobacter</taxon>
    </lineage>
</organism>
<protein>
    <submittedName>
        <fullName evidence="2">FkbM family methyltransferase</fullName>
    </submittedName>
</protein>
<dbReference type="EMBL" id="DSOV01000043">
    <property type="protein sequence ID" value="HEN42623.1"/>
    <property type="molecule type" value="Genomic_DNA"/>
</dbReference>
<feature type="domain" description="Methyltransferase FkbM" evidence="1">
    <location>
        <begin position="109"/>
        <end position="270"/>
    </location>
</feature>
<sequence length="292" mass="33357">MIASVEKRLRIIKSMMTGDDHIRYSTWKDVAHETLKRYGRHKAEIRKQMSIVQIDDQLRVEMAGRVIYWPANANRSRLADMYFEVFDESNNHYFDIPETSIQPGDVVLDCGACEGYFTLKALEAGASKVYSIEPGESISRCLSRSFASEISDGRVSLHACLLGDHNEDVLFYEDPEDPTVCRFYSRQEQVILKENIRAVEMMTIDEFCARQNVVKVDFIKADVEGGEVSLLRGAQKTLKKFKPKLAFAAYHNSDDANQMVQCVDGLGLGYRFRVKGIVDFEKQPRPVMVHCY</sequence>
<dbReference type="AlphaFoldDB" id="A0A831U1W3"/>
<evidence type="ECO:0000259" key="1">
    <source>
        <dbReference type="Pfam" id="PF05050"/>
    </source>
</evidence>
<dbReference type="Gene3D" id="3.40.50.150">
    <property type="entry name" value="Vaccinia Virus protein VP39"/>
    <property type="match status" value="1"/>
</dbReference>
<proteinExistence type="predicted"/>
<comment type="caution">
    <text evidence="2">The sequence shown here is derived from an EMBL/GenBank/DDBJ whole genome shotgun (WGS) entry which is preliminary data.</text>
</comment>
<dbReference type="InterPro" id="IPR029063">
    <property type="entry name" value="SAM-dependent_MTases_sf"/>
</dbReference>
<dbReference type="InterPro" id="IPR006342">
    <property type="entry name" value="FkbM_mtfrase"/>
</dbReference>
<accession>A0A831U1W3</accession>
<keyword evidence="2" id="KW-0808">Transferase</keyword>
<reference evidence="2" key="1">
    <citation type="journal article" date="2020" name="mSystems">
        <title>Genome- and Community-Level Interaction Insights into Carbon Utilization and Element Cycling Functions of Hydrothermarchaeota in Hydrothermal Sediment.</title>
        <authorList>
            <person name="Zhou Z."/>
            <person name="Liu Y."/>
            <person name="Xu W."/>
            <person name="Pan J."/>
            <person name="Luo Z.H."/>
            <person name="Li M."/>
        </authorList>
    </citation>
    <scope>NUCLEOTIDE SEQUENCE [LARGE SCALE GENOMIC DNA]</scope>
    <source>
        <strain evidence="2">SpSt-349</strain>
    </source>
</reference>
<dbReference type="PANTHER" id="PTHR34203:SF15">
    <property type="entry name" value="SLL1173 PROTEIN"/>
    <property type="match status" value="1"/>
</dbReference>
<name>A0A831U1W3_GEOME</name>
<keyword evidence="2" id="KW-0489">Methyltransferase</keyword>
<dbReference type="GO" id="GO:0032259">
    <property type="term" value="P:methylation"/>
    <property type="evidence" value="ECO:0007669"/>
    <property type="project" value="UniProtKB-KW"/>
</dbReference>
<dbReference type="InterPro" id="IPR052514">
    <property type="entry name" value="SAM-dependent_MTase"/>
</dbReference>
<dbReference type="Pfam" id="PF05050">
    <property type="entry name" value="Methyltransf_21"/>
    <property type="match status" value="1"/>
</dbReference>
<dbReference type="GO" id="GO:0008168">
    <property type="term" value="F:methyltransferase activity"/>
    <property type="evidence" value="ECO:0007669"/>
    <property type="project" value="UniProtKB-KW"/>
</dbReference>